<feature type="domain" description="4Fe-4S Wbl-type" evidence="14">
    <location>
        <begin position="24"/>
        <end position="88"/>
    </location>
</feature>
<gene>
    <name evidence="12" type="primary">whiB</name>
    <name evidence="15" type="ORF">OCS65_12055</name>
</gene>
<evidence type="ECO:0000256" key="5">
    <source>
        <dbReference type="ARBA" id="ARBA00022723"/>
    </source>
</evidence>
<name>A0AA46PD43_9NOCA</name>
<dbReference type="KEGG" id="rav:AAT18_16700"/>
<evidence type="ECO:0000256" key="2">
    <source>
        <dbReference type="ARBA" id="ARBA00006597"/>
    </source>
</evidence>
<evidence type="ECO:0000256" key="11">
    <source>
        <dbReference type="ARBA" id="ARBA00023163"/>
    </source>
</evidence>
<dbReference type="GO" id="GO:0047134">
    <property type="term" value="F:protein-disulfide reductase [NAD(P)H] activity"/>
    <property type="evidence" value="ECO:0007669"/>
    <property type="project" value="TreeGrafter"/>
</dbReference>
<feature type="binding site" evidence="12">
    <location>
        <position position="25"/>
    </location>
    <ligand>
        <name>[4Fe-4S] cluster</name>
        <dbReference type="ChEBI" id="CHEBI:49883"/>
    </ligand>
</feature>
<dbReference type="RefSeq" id="WP_050035435.1">
    <property type="nucleotide sequence ID" value="NZ_CP011341.1"/>
</dbReference>
<dbReference type="AlphaFoldDB" id="A0AA46PD43"/>
<feature type="binding site" evidence="12">
    <location>
        <position position="64"/>
    </location>
    <ligand>
        <name>[4Fe-4S] cluster</name>
        <dbReference type="ChEBI" id="CHEBI:49883"/>
    </ligand>
</feature>
<dbReference type="GO" id="GO:0045892">
    <property type="term" value="P:negative regulation of DNA-templated transcription"/>
    <property type="evidence" value="ECO:0007669"/>
    <property type="project" value="TreeGrafter"/>
</dbReference>
<keyword evidence="6 12" id="KW-0408">Iron</keyword>
<dbReference type="PROSITE" id="PS51674">
    <property type="entry name" value="4FE4S_WBL"/>
    <property type="match status" value="1"/>
</dbReference>
<dbReference type="GO" id="GO:0045454">
    <property type="term" value="P:cell redox homeostasis"/>
    <property type="evidence" value="ECO:0007669"/>
    <property type="project" value="TreeGrafter"/>
</dbReference>
<feature type="compositionally biased region" description="Basic and acidic residues" evidence="13">
    <location>
        <begin position="83"/>
        <end position="97"/>
    </location>
</feature>
<evidence type="ECO:0000256" key="6">
    <source>
        <dbReference type="ARBA" id="ARBA00023004"/>
    </source>
</evidence>
<keyword evidence="5 12" id="KW-0479">Metal-binding</keyword>
<evidence type="ECO:0000313" key="16">
    <source>
        <dbReference type="Proteomes" id="UP001163947"/>
    </source>
</evidence>
<evidence type="ECO:0000256" key="8">
    <source>
        <dbReference type="ARBA" id="ARBA00023015"/>
    </source>
</evidence>
<feature type="region of interest" description="Disordered" evidence="13">
    <location>
        <begin position="82"/>
        <end position="104"/>
    </location>
</feature>
<comment type="cofactor">
    <cofactor evidence="12">
        <name>[4Fe-4S] cluster</name>
        <dbReference type="ChEBI" id="CHEBI:49883"/>
    </cofactor>
    <text evidence="12">Binds 1 [4Fe-4S] cluster per subunit. Following nitrosylation of the [4Fe-4S] cluster binds 1 [4Fe-8(NO)] cluster per subunit.</text>
</comment>
<dbReference type="InterPro" id="IPR003482">
    <property type="entry name" value="Whib"/>
</dbReference>
<dbReference type="GO" id="GO:0051539">
    <property type="term" value="F:4 iron, 4 sulfur cluster binding"/>
    <property type="evidence" value="ECO:0007669"/>
    <property type="project" value="UniProtKB-UniRule"/>
</dbReference>
<dbReference type="HAMAP" id="MF_01479">
    <property type="entry name" value="WhiB"/>
    <property type="match status" value="1"/>
</dbReference>
<comment type="PTM">
    <text evidence="12">The Fe-S cluster can be nitrosylated by nitric oxide (NO).</text>
</comment>
<evidence type="ECO:0000259" key="14">
    <source>
        <dbReference type="PROSITE" id="PS51674"/>
    </source>
</evidence>
<feature type="binding site" evidence="12">
    <location>
        <position position="58"/>
    </location>
    <ligand>
        <name>[4Fe-4S] cluster</name>
        <dbReference type="ChEBI" id="CHEBI:49883"/>
    </ligand>
</feature>
<accession>A0AA46PD43</accession>
<evidence type="ECO:0000256" key="4">
    <source>
        <dbReference type="ARBA" id="ARBA00022490"/>
    </source>
</evidence>
<dbReference type="PANTHER" id="PTHR38839">
    <property type="entry name" value="TRANSCRIPTIONAL REGULATOR WHID-RELATED"/>
    <property type="match status" value="1"/>
</dbReference>
<evidence type="ECO:0000256" key="13">
    <source>
        <dbReference type="SAM" id="MobiDB-lite"/>
    </source>
</evidence>
<evidence type="ECO:0000256" key="12">
    <source>
        <dbReference type="HAMAP-Rule" id="MF_01479"/>
    </source>
</evidence>
<comment type="similarity">
    <text evidence="2 12">Belongs to the WhiB family.</text>
</comment>
<keyword evidence="9 12" id="KW-0238">DNA-binding</keyword>
<evidence type="ECO:0000256" key="9">
    <source>
        <dbReference type="ARBA" id="ARBA00023125"/>
    </source>
</evidence>
<dbReference type="Proteomes" id="UP001163947">
    <property type="component" value="Chromosome"/>
</dbReference>
<dbReference type="InterPro" id="IPR034768">
    <property type="entry name" value="4FE4S_WBL"/>
</dbReference>
<dbReference type="PANTHER" id="PTHR38839:SF5">
    <property type="entry name" value="TRANSCRIPTIONAL REGULATOR WHID"/>
    <property type="match status" value="1"/>
</dbReference>
<protein>
    <recommendedName>
        <fullName evidence="12">Transcriptional regulator WhiB</fullName>
    </recommendedName>
</protein>
<organism evidence="15 16">
    <name type="scientific">Rhodococcus aetherivorans</name>
    <dbReference type="NCBI Taxonomy" id="191292"/>
    <lineage>
        <taxon>Bacteria</taxon>
        <taxon>Bacillati</taxon>
        <taxon>Actinomycetota</taxon>
        <taxon>Actinomycetes</taxon>
        <taxon>Mycobacteriales</taxon>
        <taxon>Nocardiaceae</taxon>
        <taxon>Rhodococcus</taxon>
    </lineage>
</organism>
<dbReference type="GO" id="GO:0046872">
    <property type="term" value="F:metal ion binding"/>
    <property type="evidence" value="ECO:0007669"/>
    <property type="project" value="UniProtKB-KW"/>
</dbReference>
<evidence type="ECO:0000256" key="1">
    <source>
        <dbReference type="ARBA" id="ARBA00004496"/>
    </source>
</evidence>
<dbReference type="GO" id="GO:0003677">
    <property type="term" value="F:DNA binding"/>
    <property type="evidence" value="ECO:0007669"/>
    <property type="project" value="UniProtKB-UniRule"/>
</dbReference>
<keyword evidence="7 12" id="KW-0411">Iron-sulfur</keyword>
<keyword evidence="11 12" id="KW-0804">Transcription</keyword>
<keyword evidence="8 12" id="KW-0805">Transcription regulation</keyword>
<proteinExistence type="inferred from homology"/>
<evidence type="ECO:0000256" key="7">
    <source>
        <dbReference type="ARBA" id="ARBA00023014"/>
    </source>
</evidence>
<dbReference type="EMBL" id="CP106982">
    <property type="protein sequence ID" value="UYF96430.1"/>
    <property type="molecule type" value="Genomic_DNA"/>
</dbReference>
<dbReference type="GO" id="GO:0005737">
    <property type="term" value="C:cytoplasm"/>
    <property type="evidence" value="ECO:0007669"/>
    <property type="project" value="UniProtKB-SubCell"/>
</dbReference>
<reference evidence="15" key="1">
    <citation type="submission" date="2022-09" db="EMBL/GenBank/DDBJ databases">
        <title>The genome sequence of Rhodococcus aetherivorans N1.</title>
        <authorList>
            <person name="Jiang W."/>
        </authorList>
    </citation>
    <scope>NUCLEOTIDE SEQUENCE</scope>
    <source>
        <strain evidence="15">N1</strain>
    </source>
</reference>
<comment type="PTM">
    <text evidence="12">Upon Fe-S cluster removal intramolecular disulfide bonds are formed.</text>
</comment>
<dbReference type="GO" id="GO:0035731">
    <property type="term" value="F:dinitrosyl-iron complex binding"/>
    <property type="evidence" value="ECO:0007669"/>
    <property type="project" value="UniProtKB-UniRule"/>
</dbReference>
<dbReference type="Pfam" id="PF02467">
    <property type="entry name" value="Whib"/>
    <property type="match status" value="1"/>
</dbReference>
<evidence type="ECO:0000256" key="3">
    <source>
        <dbReference type="ARBA" id="ARBA00022485"/>
    </source>
</evidence>
<evidence type="ECO:0000256" key="10">
    <source>
        <dbReference type="ARBA" id="ARBA00023157"/>
    </source>
</evidence>
<keyword evidence="10 12" id="KW-1015">Disulfide bond</keyword>
<feature type="binding site" evidence="12">
    <location>
        <position position="55"/>
    </location>
    <ligand>
        <name>[4Fe-4S] cluster</name>
        <dbReference type="ChEBI" id="CHEBI:49883"/>
    </ligand>
</feature>
<evidence type="ECO:0000313" key="15">
    <source>
        <dbReference type="EMBL" id="UYF96430.1"/>
    </source>
</evidence>
<dbReference type="GeneID" id="83621162"/>
<comment type="function">
    <text evidence="12">Acts as a transcriptional regulator. Probably redox-responsive. The apo- but not holo-form probably binds DNA.</text>
</comment>
<keyword evidence="3 12" id="KW-0004">4Fe-4S</keyword>
<keyword evidence="4 12" id="KW-0963">Cytoplasm</keyword>
<comment type="subcellular location">
    <subcellularLocation>
        <location evidence="1 12">Cytoplasm</location>
    </subcellularLocation>
</comment>
<sequence>MSIANTVTLPHPRSESWDWQLHAACRGHESSAFFHPEGERGRARELREYRAKLVCARCPVLERCRTHALEVGEPYGIWGGMSESERRSRRAAADRSARWGMLGR</sequence>